<dbReference type="GO" id="GO:0006457">
    <property type="term" value="P:protein folding"/>
    <property type="evidence" value="ECO:0007669"/>
    <property type="project" value="InterPro"/>
</dbReference>
<dbReference type="InterPro" id="IPR013783">
    <property type="entry name" value="Ig-like_fold"/>
</dbReference>
<evidence type="ECO:0000256" key="7">
    <source>
        <dbReference type="ARBA" id="ARBA00023235"/>
    </source>
</evidence>
<dbReference type="PRINTS" id="PR00153">
    <property type="entry name" value="CSAPPISMRASE"/>
</dbReference>
<dbReference type="Pfam" id="PF17963">
    <property type="entry name" value="Big_9"/>
    <property type="match status" value="6"/>
</dbReference>
<dbReference type="EC" id="5.2.1.8" evidence="3"/>
<dbReference type="Gene3D" id="2.60.40.10">
    <property type="entry name" value="Immunoglobulins"/>
    <property type="match status" value="4"/>
</dbReference>
<keyword evidence="7 10" id="KW-0413">Isomerase</keyword>
<dbReference type="Proteomes" id="UP000317421">
    <property type="component" value="Unassembled WGS sequence"/>
</dbReference>
<feature type="region of interest" description="Disordered" evidence="8">
    <location>
        <begin position="233"/>
        <end position="254"/>
    </location>
</feature>
<name>A0A5C6ADU6_9BACT</name>
<evidence type="ECO:0000256" key="8">
    <source>
        <dbReference type="SAM" id="MobiDB-lite"/>
    </source>
</evidence>
<comment type="subcellular location">
    <subcellularLocation>
        <location evidence="1">Secreted</location>
    </subcellularLocation>
</comment>
<evidence type="ECO:0000313" key="10">
    <source>
        <dbReference type="EMBL" id="TWT97586.1"/>
    </source>
</evidence>
<organism evidence="10 11">
    <name type="scientific">Botrimarina colliarenosi</name>
    <dbReference type="NCBI Taxonomy" id="2528001"/>
    <lineage>
        <taxon>Bacteria</taxon>
        <taxon>Pseudomonadati</taxon>
        <taxon>Planctomycetota</taxon>
        <taxon>Planctomycetia</taxon>
        <taxon>Pirellulales</taxon>
        <taxon>Lacipirellulaceae</taxon>
        <taxon>Botrimarina</taxon>
    </lineage>
</organism>
<evidence type="ECO:0000256" key="2">
    <source>
        <dbReference type="ARBA" id="ARBA00007365"/>
    </source>
</evidence>
<dbReference type="InterPro" id="IPR030916">
    <property type="entry name" value="ELWxxDGT_rpt"/>
</dbReference>
<evidence type="ECO:0000313" key="11">
    <source>
        <dbReference type="Proteomes" id="UP000317421"/>
    </source>
</evidence>
<dbReference type="GO" id="GO:0005576">
    <property type="term" value="C:extracellular region"/>
    <property type="evidence" value="ECO:0007669"/>
    <property type="project" value="UniProtKB-SubCell"/>
</dbReference>
<dbReference type="NCBIfam" id="TIGR01965">
    <property type="entry name" value="VCBS_repeat"/>
    <property type="match status" value="3"/>
</dbReference>
<evidence type="ECO:0000256" key="1">
    <source>
        <dbReference type="ARBA" id="ARBA00004613"/>
    </source>
</evidence>
<dbReference type="PROSITE" id="PS00170">
    <property type="entry name" value="CSA_PPIASE_1"/>
    <property type="match status" value="1"/>
</dbReference>
<comment type="similarity">
    <text evidence="2">Belongs to the cyclophilin-type PPIase family.</text>
</comment>
<accession>A0A5C6ADU6</accession>
<gene>
    <name evidence="10" type="primary">ppiA</name>
    <name evidence="10" type="ORF">Pla108_17380</name>
</gene>
<keyword evidence="11" id="KW-1185">Reference proteome</keyword>
<proteinExistence type="inferred from homology"/>
<keyword evidence="5" id="KW-0732">Signal</keyword>
<dbReference type="OrthoDB" id="270889at2"/>
<dbReference type="Gene3D" id="2.60.40.3440">
    <property type="match status" value="1"/>
</dbReference>
<feature type="compositionally biased region" description="Low complexity" evidence="8">
    <location>
        <begin position="234"/>
        <end position="248"/>
    </location>
</feature>
<dbReference type="SUPFAM" id="SSF50891">
    <property type="entry name" value="Cyclophilin-like"/>
    <property type="match status" value="1"/>
</dbReference>
<dbReference type="Pfam" id="PF00160">
    <property type="entry name" value="Pro_isomerase"/>
    <property type="match status" value="1"/>
</dbReference>
<dbReference type="RefSeq" id="WP_146444513.1">
    <property type="nucleotide sequence ID" value="NZ_SJPR01000002.1"/>
</dbReference>
<dbReference type="Pfam" id="PF05345">
    <property type="entry name" value="He_PIG"/>
    <property type="match status" value="1"/>
</dbReference>
<dbReference type="SUPFAM" id="SSF50998">
    <property type="entry name" value="Quinoprotein alcohol dehydrogenase-like"/>
    <property type="match status" value="1"/>
</dbReference>
<dbReference type="InterPro" id="IPR033764">
    <property type="entry name" value="Sdr_B"/>
</dbReference>
<sequence>MRKSRKRQKPARRQRNLRAGFQQLESRQVLSATAVAIDVNPYGAAAPAELTVVGDLMYFSATDGSNGRELWVTDGTSLGTRLVKDIAPGSAASTPTDLVAIGTSLYFIATDGTNGRELWKTDGTEAGTVMVRDLTPTNATASSVDNLIAVGNTLYFTANDGTNGVELWKSDGTSNGTTQVKNIAAAAGASSTPGNLTEVNGVLYFSATDGVNGRELWKSDGTASGTVMVKDINTGTTTTTSGTTTTETPRSSSPGLMTVVGNTLYFVAIDSVHGAELWKTDGTAGGTVRLTDLYAGTTNSFGAGDQLTAVGNTLFFSANDGVHGTELWKLDTATSSTPTLVKDIEPGAEGNLNDFSGFTAYNGKLYFSASDDVSGKELWVSDGTSVGTIRLVDINPGVHKDDDDADVANDSYPYYFTEVGGLLYFSAFTDATDRELWRTDGTAAGTQLVTDAHFGTKASNPTNFVEFNGGIYYTALDASGQSELHTLVNADNFRLTVSINGGAIEIPDLLGVESDGSNGAYYTLTDDGLVFLGGTGQTLGGFFDMWRTDAGEAGENAEAFLTSTRLMGSVADGTHTVQMFVNGHLVDEFGDYVLQDGDDVVLAYTSNPIVSIVTNYGGIVIELFENETPGTVDNFLTYINDGDYLNSFFHRSVEDFVIQGGGFTTSSTAFTNTSQFSPVTSNGQIDNEPGISNLRGTLAMAKIAGQPDSATSQFFVNLKDNSSLLDPADKNAFTVFGRVLSMQTVDDIAGLQINDVDGATNSAFGEVPQGANGELVVVSAIEGLGSLTGAKFLDLDGDGSFNNSDVAQSGVVVFIDQNNNGSFDAGELSTTTDANGRYHLQVTPGAYTVRAELSSGVVTTQAGYSVNVEIGREIANLNFGEQFLGAPTGVDLVDVSDTGSSDSDDLTSFNNATAGSKLTFSVTGVTAGSEVRLYAGSVLIGTATASSNQVLITTDGATTLSDGLHAITATVSLSGFESDPSAALNVTIDSTTPGGVTTALPDEARVGQELSVDLDSPDEGMAGVLYSLVGAPAGMTIDAGTGELTWTATTEQTGPLQFDVVVTDAAGNASTRTFELTTLGVIAARADDYEVDEDASLSVDAANGVLQNDGDGSIDGLTVTVVDQPAHGTVTLNADGSFTYTPEANYFGADSFTYRSTDGTDVSNVAKVTIAVNALQDAPEPVVDSYTLNEDEPLAVTPANGVLANDVDVDGDTLTATVVTGPTHGTLTFNADGSFVYTPAANYFGPDSFTYSVTDGVTVSDPVTVSLTVNSVNDNPTVTDDTYTVSEDGTLTVAVGEGVLANDSDIDSTVLGVTVVTGPAKGTLTLNADGSFTYTPNADFFGTDTFTYRTSDGAGGMNDGQVTINVTGTPDSPVAVDDSFDAPNDGTPTTLNVLANDTDPDGTSSHKITSVTTGSLGGTIVISADGRSLKYTAPLEGVGNDVFTYTMEDGDGLTSTASVVVNVYDAGSVTISGFVYVDTDNDGVRETGEIGIPGVLVTLTGVDVRGYSVSRSMLTGNDGSYSFTELSSGTYKIVESQPAAHSDGKDVTTVAGAALTNDTISNLVVSGNSVFTENNFGETPLSSSYITLAWFLASAPSPQEMFRKVVADAEEQAGHTELAATIRSGGSASQTNTSPTAAIDAYMATEDTTLTVTAANGVLANDSDAEDDTLTAAVTQSPTHGTLSLASDGSLTYTPTANYTGQDTFSYKAKDDEFSSPAVVVTITVANTNDAPVAANDTYPATAGAPLVIAEGEGVLANDTDIDGDTLAATIVTQPTNGTVLLGSSGQFTYVPNAGFTGQDSFTYRVADPSAATATATVAIQVAASTTTSGSQSATMAFVLDAFDAAFEESEDWSLAL</sequence>
<keyword evidence="4" id="KW-0964">Secreted</keyword>
<dbReference type="InterPro" id="IPR010221">
    <property type="entry name" value="VCBS_dom"/>
</dbReference>
<dbReference type="GO" id="GO:0016020">
    <property type="term" value="C:membrane"/>
    <property type="evidence" value="ECO:0007669"/>
    <property type="project" value="InterPro"/>
</dbReference>
<evidence type="ECO:0000256" key="3">
    <source>
        <dbReference type="ARBA" id="ARBA00013194"/>
    </source>
</evidence>
<dbReference type="PANTHER" id="PTHR45625">
    <property type="entry name" value="PEPTIDYL-PROLYL CIS-TRANS ISOMERASE-RELATED"/>
    <property type="match status" value="1"/>
</dbReference>
<dbReference type="SUPFAM" id="SSF117074">
    <property type="entry name" value="Hypothetical protein PA1324"/>
    <property type="match status" value="2"/>
</dbReference>
<dbReference type="NCBIfam" id="NF012211">
    <property type="entry name" value="tand_rpt_95"/>
    <property type="match status" value="6"/>
</dbReference>
<evidence type="ECO:0000256" key="5">
    <source>
        <dbReference type="ARBA" id="ARBA00022729"/>
    </source>
</evidence>
<evidence type="ECO:0000256" key="6">
    <source>
        <dbReference type="ARBA" id="ARBA00023110"/>
    </source>
</evidence>
<dbReference type="Gene3D" id="2.40.100.10">
    <property type="entry name" value="Cyclophilin-like"/>
    <property type="match status" value="1"/>
</dbReference>
<evidence type="ECO:0000256" key="4">
    <source>
        <dbReference type="ARBA" id="ARBA00022525"/>
    </source>
</evidence>
<keyword evidence="6" id="KW-0697">Rotamase</keyword>
<dbReference type="Gene3D" id="2.60.40.2810">
    <property type="match status" value="4"/>
</dbReference>
<dbReference type="InterPro" id="IPR020892">
    <property type="entry name" value="Cyclophilin-type_PPIase_CS"/>
</dbReference>
<dbReference type="InterPro" id="IPR044666">
    <property type="entry name" value="Cyclophilin_A-like"/>
</dbReference>
<dbReference type="NCBIfam" id="TIGR04534">
    <property type="entry name" value="ELWxxDGT_rpt"/>
    <property type="match status" value="4"/>
</dbReference>
<dbReference type="Pfam" id="PF17210">
    <property type="entry name" value="SdrD_B"/>
    <property type="match status" value="1"/>
</dbReference>
<evidence type="ECO:0000259" key="9">
    <source>
        <dbReference type="PROSITE" id="PS50072"/>
    </source>
</evidence>
<dbReference type="PANTHER" id="PTHR45625:SF4">
    <property type="entry name" value="PEPTIDYLPROLYL ISOMERASE DOMAIN AND WD REPEAT-CONTAINING PROTEIN 1"/>
    <property type="match status" value="1"/>
</dbReference>
<dbReference type="SUPFAM" id="SSF49313">
    <property type="entry name" value="Cadherin-like"/>
    <property type="match status" value="1"/>
</dbReference>
<dbReference type="PROSITE" id="PS50072">
    <property type="entry name" value="CSA_PPIASE_2"/>
    <property type="match status" value="1"/>
</dbReference>
<feature type="domain" description="PPIase cyclophilin-type" evidence="9">
    <location>
        <begin position="614"/>
        <end position="768"/>
    </location>
</feature>
<dbReference type="EMBL" id="SJPR01000002">
    <property type="protein sequence ID" value="TWT97586.1"/>
    <property type="molecule type" value="Genomic_DNA"/>
</dbReference>
<dbReference type="GO" id="GO:0005509">
    <property type="term" value="F:calcium ion binding"/>
    <property type="evidence" value="ECO:0007669"/>
    <property type="project" value="InterPro"/>
</dbReference>
<dbReference type="InterPro" id="IPR015919">
    <property type="entry name" value="Cadherin-like_sf"/>
</dbReference>
<comment type="caution">
    <text evidence="10">The sequence shown here is derived from an EMBL/GenBank/DDBJ whole genome shotgun (WGS) entry which is preliminary data.</text>
</comment>
<dbReference type="InterPro" id="IPR029000">
    <property type="entry name" value="Cyclophilin-like_dom_sf"/>
</dbReference>
<reference evidence="10 11" key="1">
    <citation type="submission" date="2019-02" db="EMBL/GenBank/DDBJ databases">
        <title>Deep-cultivation of Planctomycetes and their phenomic and genomic characterization uncovers novel biology.</title>
        <authorList>
            <person name="Wiegand S."/>
            <person name="Jogler M."/>
            <person name="Boedeker C."/>
            <person name="Pinto D."/>
            <person name="Vollmers J."/>
            <person name="Rivas-Marin E."/>
            <person name="Kohn T."/>
            <person name="Peeters S.H."/>
            <person name="Heuer A."/>
            <person name="Rast P."/>
            <person name="Oberbeckmann S."/>
            <person name="Bunk B."/>
            <person name="Jeske O."/>
            <person name="Meyerdierks A."/>
            <person name="Storesund J.E."/>
            <person name="Kallscheuer N."/>
            <person name="Luecker S."/>
            <person name="Lage O.M."/>
            <person name="Pohl T."/>
            <person name="Merkel B.J."/>
            <person name="Hornburger P."/>
            <person name="Mueller R.-W."/>
            <person name="Bruemmer F."/>
            <person name="Labrenz M."/>
            <person name="Spormann A.M."/>
            <person name="Op Den Camp H."/>
            <person name="Overmann J."/>
            <person name="Amann R."/>
            <person name="Jetten M.S.M."/>
            <person name="Mascher T."/>
            <person name="Medema M.H."/>
            <person name="Devos D.P."/>
            <person name="Kaster A.-K."/>
            <person name="Ovreas L."/>
            <person name="Rohde M."/>
            <person name="Galperin M.Y."/>
            <person name="Jogler C."/>
        </authorList>
    </citation>
    <scope>NUCLEOTIDE SEQUENCE [LARGE SCALE GENOMIC DNA]</scope>
    <source>
        <strain evidence="10 11">Pla108</strain>
    </source>
</reference>
<dbReference type="GO" id="GO:0003755">
    <property type="term" value="F:peptidyl-prolyl cis-trans isomerase activity"/>
    <property type="evidence" value="ECO:0007669"/>
    <property type="project" value="UniProtKB-KW"/>
</dbReference>
<dbReference type="InterPro" id="IPR011047">
    <property type="entry name" value="Quinoprotein_ADH-like_sf"/>
</dbReference>
<dbReference type="InterPro" id="IPR002130">
    <property type="entry name" value="Cyclophilin-type_PPIase_dom"/>
</dbReference>
<protein>
    <recommendedName>
        <fullName evidence="3">peptidylprolyl isomerase</fullName>
        <ecNumber evidence="3">5.2.1.8</ecNumber>
    </recommendedName>
</protein>